<dbReference type="AlphaFoldDB" id="A0A0H3ZNL9"/>
<evidence type="ECO:0000313" key="1">
    <source>
        <dbReference type="EMBL" id="AKN36017.1"/>
    </source>
</evidence>
<dbReference type="InterPro" id="IPR004195">
    <property type="entry name" value="Head_decoration_D"/>
</dbReference>
<name>A0A0H3ZNL9_9VIBR</name>
<organism evidence="1">
    <name type="scientific">Vibrio sp. F12 FF_152</name>
    <dbReference type="NCBI Taxonomy" id="1652829"/>
    <lineage>
        <taxon>Bacteria</taxon>
        <taxon>Pseudomonadati</taxon>
        <taxon>Pseudomonadota</taxon>
        <taxon>Gammaproteobacteria</taxon>
        <taxon>Vibrionales</taxon>
        <taxon>Vibrionaceae</taxon>
        <taxon>Vibrio</taxon>
    </lineage>
</organism>
<evidence type="ECO:0008006" key="2">
    <source>
        <dbReference type="Google" id="ProtNLM"/>
    </source>
</evidence>
<proteinExistence type="predicted"/>
<reference evidence="1" key="1">
    <citation type="journal article" date="2015" name="MBio">
        <title>Eco-Evolutionary Dynamics of Episomes among Ecologically Cohesive Bacterial Populations.</title>
        <authorList>
            <person name="Xue H."/>
            <person name="Cordero O.X."/>
            <person name="Camas F.M."/>
            <person name="Trimble W."/>
            <person name="Meyer F."/>
            <person name="Guglielmini J."/>
            <person name="Rocha E.P."/>
            <person name="Polz M.F."/>
        </authorList>
    </citation>
    <scope>NUCLEOTIDE SEQUENCE</scope>
    <source>
        <strain evidence="1">F12 FF_152</strain>
    </source>
</reference>
<dbReference type="EMBL" id="KP795462">
    <property type="protein sequence ID" value="AKN36017.1"/>
    <property type="molecule type" value="Genomic_DNA"/>
</dbReference>
<protein>
    <recommendedName>
        <fullName evidence="2">Phage protein</fullName>
    </recommendedName>
</protein>
<sequence length="139" mass="14833">MTVTHMRARIGAHVAGELDHVSRDGIVVVGGPYVSGTVLGEKDDGTFTQLDIAVDAAEANTAAVVLYGHIDSSEATPAVAHARVCALYESKLTWPDGITTVQKKLPSPHWLKNRLSCAKRGIFPSNFLKRDQHGNATSA</sequence>
<accession>A0A0H3ZNL9</accession>
<dbReference type="Pfam" id="PF02924">
    <property type="entry name" value="HDPD"/>
    <property type="match status" value="1"/>
</dbReference>